<feature type="transmembrane region" description="Helical" evidence="8">
    <location>
        <begin position="704"/>
        <end position="723"/>
    </location>
</feature>
<evidence type="ECO:0000256" key="1">
    <source>
        <dbReference type="ARBA" id="ARBA00004651"/>
    </source>
</evidence>
<dbReference type="PANTHER" id="PTHR33908">
    <property type="entry name" value="MANNOSYLTRANSFERASE YKCB-RELATED"/>
    <property type="match status" value="1"/>
</dbReference>
<sequence>MNMKAATIAQPLARSRHLATSESQPSFRAIARPLVDIVVPVLNEEKILQKSIMTLDGYMAKHLPYRYQITIADNGSQDKTLEIAKNLAEKHRSVRVVSLVERGRGRALKRVWQNSPADILAYMDVDLSTSLDDFLPMIQPLVAGEAGVAIGSRLLKDSRTSRGVKREFISRCYNNIIKWTSGTKFSDAQCGFKAIRRDVAAKFLPKIKDNEWFFDTELLIKTERAGVPIYEQPVTWIEDTDSRVKIVKTAVDDLKGLYRVNKELDKRSWFERWTLPVLLALTSVLYLFGALHNGMANSYYAAAVQAASQDWTAWLFGSLDAANYVSVDKPPLATMVMGLSARLFGFSSFSMLLPSVLAGVGSVWLVYAAVKRQFGFMSAAIAGTVLAMTPVAALMFGFNNPDAILTLMLTASGYAFLRSLEGKRPLLWLGLAGLFTGLAFNTKMLQGLMVLPAMVLVYLVFAKPPIITQFLHMMFAGVITAISTLWWSVLVWLTPAGSRPWVGSTNDNNIWSLIFGYNGLGRLLGGRGGGGGPGGGHGPGGTGFGGQTGIFRIFNNDFGPNIAWLLALALAGGGLMLWILRKTPRTNRGRAAVIFWMLWLLIHIVIFSMTSGVIHPYYVVVMAPAVAALVGISLPFLWGAYTRRKPYAWLLPVLVGVTAVTTVIIIGYAGTMTWLMWIVGLLGLAGMIGLLINLYTPRRWLQNSAIVAALAACTLAPTVYTLATVNVAHTGSIPTAGPSSTAMRGSNNETSQADSQLVQYLLQHQNGATWLVAVASANESAAIQLTSGQPVMAVGGFNGSDTPLTLEQFKQLVKDGKVNYYAIGSHGRSGGPGGGNNEITAWVKQTGTVVNYGGSDVTLYKLSAT</sequence>
<proteinExistence type="predicted"/>
<feature type="transmembrane region" description="Helical" evidence="8">
    <location>
        <begin position="473"/>
        <end position="493"/>
    </location>
</feature>
<protein>
    <submittedName>
        <fullName evidence="12">Glycosyltransferase</fullName>
    </submittedName>
</protein>
<keyword evidence="4 12" id="KW-0808">Transferase</keyword>
<evidence type="ECO:0000313" key="12">
    <source>
        <dbReference type="EMBL" id="QCT42565.1"/>
    </source>
</evidence>
<feature type="transmembrane region" description="Helical" evidence="8">
    <location>
        <begin position="647"/>
        <end position="668"/>
    </location>
</feature>
<comment type="subcellular location">
    <subcellularLocation>
        <location evidence="1">Cell membrane</location>
        <topology evidence="1">Multi-pass membrane protein</topology>
    </subcellularLocation>
</comment>
<dbReference type="EMBL" id="CP040004">
    <property type="protein sequence ID" value="QCT42565.1"/>
    <property type="molecule type" value="Genomic_DNA"/>
</dbReference>
<dbReference type="Gene3D" id="3.90.550.10">
    <property type="entry name" value="Spore Coat Polysaccharide Biosynthesis Protein SpsA, Chain A"/>
    <property type="match status" value="1"/>
</dbReference>
<reference evidence="12 13" key="1">
    <citation type="submission" date="2019-04" db="EMBL/GenBank/DDBJ databases">
        <title>Saccharibacteria TM7 genomes.</title>
        <authorList>
            <person name="Bor B."/>
            <person name="He X."/>
            <person name="Chen T."/>
            <person name="Dewhirst F.E."/>
        </authorList>
    </citation>
    <scope>NUCLEOTIDE SEQUENCE [LARGE SCALE GENOMIC DNA]</scope>
    <source>
        <strain evidence="12 13">BB001</strain>
    </source>
</reference>
<dbReference type="GO" id="GO:0005886">
    <property type="term" value="C:plasma membrane"/>
    <property type="evidence" value="ECO:0007669"/>
    <property type="project" value="UniProtKB-SubCell"/>
</dbReference>
<evidence type="ECO:0000256" key="4">
    <source>
        <dbReference type="ARBA" id="ARBA00022679"/>
    </source>
</evidence>
<evidence type="ECO:0000256" key="5">
    <source>
        <dbReference type="ARBA" id="ARBA00022692"/>
    </source>
</evidence>
<dbReference type="CDD" id="cd04188">
    <property type="entry name" value="DPG_synthase"/>
    <property type="match status" value="1"/>
</dbReference>
<name>A0A4P9A409_9BACT</name>
<keyword evidence="13" id="KW-1185">Reference proteome</keyword>
<dbReference type="Proteomes" id="UP000310639">
    <property type="component" value="Chromosome"/>
</dbReference>
<dbReference type="InterPro" id="IPR038731">
    <property type="entry name" value="RgtA/B/C-like"/>
</dbReference>
<feature type="transmembrane region" description="Helical" evidence="8">
    <location>
        <begin position="273"/>
        <end position="291"/>
    </location>
</feature>
<dbReference type="InterPro" id="IPR056785">
    <property type="entry name" value="YkcA/B-like_C"/>
</dbReference>
<keyword evidence="7 8" id="KW-0472">Membrane</keyword>
<evidence type="ECO:0000259" key="11">
    <source>
        <dbReference type="Pfam" id="PF24878"/>
    </source>
</evidence>
<dbReference type="GO" id="GO:0010041">
    <property type="term" value="P:response to iron(III) ion"/>
    <property type="evidence" value="ECO:0007669"/>
    <property type="project" value="TreeGrafter"/>
</dbReference>
<evidence type="ECO:0000313" key="13">
    <source>
        <dbReference type="Proteomes" id="UP000310639"/>
    </source>
</evidence>
<organism evidence="12 13">
    <name type="scientific">Candidatus Nanosynbacter featherlites</name>
    <dbReference type="NCBI Taxonomy" id="2572088"/>
    <lineage>
        <taxon>Bacteria</taxon>
        <taxon>Candidatus Saccharimonadota</taxon>
        <taxon>Candidatus Saccharimonadia</taxon>
        <taxon>Candidatus Nanosynbacterales</taxon>
        <taxon>Candidatus Nanosynbacteraceae</taxon>
        <taxon>Candidatus Nanosynbacter</taxon>
    </lineage>
</organism>
<feature type="transmembrane region" description="Helical" evidence="8">
    <location>
        <begin position="592"/>
        <end position="611"/>
    </location>
</feature>
<evidence type="ECO:0000256" key="7">
    <source>
        <dbReference type="ARBA" id="ARBA00023136"/>
    </source>
</evidence>
<dbReference type="OrthoDB" id="9810398at2"/>
<dbReference type="GO" id="GO:0016763">
    <property type="term" value="F:pentosyltransferase activity"/>
    <property type="evidence" value="ECO:0007669"/>
    <property type="project" value="TreeGrafter"/>
</dbReference>
<feature type="transmembrane region" description="Helical" evidence="8">
    <location>
        <begin position="617"/>
        <end position="640"/>
    </location>
</feature>
<dbReference type="Pfam" id="PF00535">
    <property type="entry name" value="Glycos_transf_2"/>
    <property type="match status" value="1"/>
</dbReference>
<evidence type="ECO:0000256" key="6">
    <source>
        <dbReference type="ARBA" id="ARBA00022989"/>
    </source>
</evidence>
<dbReference type="AlphaFoldDB" id="A0A4P9A409"/>
<feature type="transmembrane region" description="Helical" evidence="8">
    <location>
        <begin position="562"/>
        <end position="580"/>
    </location>
</feature>
<dbReference type="InterPro" id="IPR029044">
    <property type="entry name" value="Nucleotide-diphossugar_trans"/>
</dbReference>
<dbReference type="InterPro" id="IPR050297">
    <property type="entry name" value="LipidA_mod_glycosyltrf_83"/>
</dbReference>
<feature type="transmembrane region" description="Helical" evidence="8">
    <location>
        <begin position="674"/>
        <end position="692"/>
    </location>
</feature>
<feature type="transmembrane region" description="Helical" evidence="8">
    <location>
        <begin position="343"/>
        <end position="367"/>
    </location>
</feature>
<keyword evidence="5 8" id="KW-0812">Transmembrane</keyword>
<accession>A0A4P9A409</accession>
<dbReference type="PANTHER" id="PTHR33908:SF3">
    <property type="entry name" value="UNDECAPRENYL PHOSPHATE-ALPHA-4-AMINO-4-DEOXY-L-ARABINOSE ARABINOSYL TRANSFERASE"/>
    <property type="match status" value="1"/>
</dbReference>
<keyword evidence="2" id="KW-1003">Cell membrane</keyword>
<dbReference type="InterPro" id="IPR035518">
    <property type="entry name" value="DPG_synthase"/>
</dbReference>
<feature type="domain" description="Putative mannosyltransferase YkcA/B-like C-terminal" evidence="11">
    <location>
        <begin position="757"/>
        <end position="845"/>
    </location>
</feature>
<evidence type="ECO:0000256" key="3">
    <source>
        <dbReference type="ARBA" id="ARBA00022676"/>
    </source>
</evidence>
<gene>
    <name evidence="12" type="ORF">FBF37_03870</name>
</gene>
<dbReference type="SUPFAM" id="SSF53448">
    <property type="entry name" value="Nucleotide-diphospho-sugar transferases"/>
    <property type="match status" value="1"/>
</dbReference>
<keyword evidence="6 8" id="KW-1133">Transmembrane helix</keyword>
<dbReference type="GO" id="GO:0009103">
    <property type="term" value="P:lipopolysaccharide biosynthetic process"/>
    <property type="evidence" value="ECO:0007669"/>
    <property type="project" value="UniProtKB-ARBA"/>
</dbReference>
<feature type="domain" description="Glycosyltransferase RgtA/B/C/D-like" evidence="10">
    <location>
        <begin position="328"/>
        <end position="487"/>
    </location>
</feature>
<feature type="transmembrane region" description="Helical" evidence="8">
    <location>
        <begin position="374"/>
        <end position="397"/>
    </location>
</feature>
<evidence type="ECO:0000256" key="8">
    <source>
        <dbReference type="SAM" id="Phobius"/>
    </source>
</evidence>
<feature type="domain" description="Glycosyltransferase 2-like" evidence="9">
    <location>
        <begin position="37"/>
        <end position="202"/>
    </location>
</feature>
<evidence type="ECO:0000256" key="2">
    <source>
        <dbReference type="ARBA" id="ARBA00022475"/>
    </source>
</evidence>
<dbReference type="KEGG" id="nft:FBF37_03870"/>
<evidence type="ECO:0000259" key="10">
    <source>
        <dbReference type="Pfam" id="PF13231"/>
    </source>
</evidence>
<keyword evidence="3" id="KW-0328">Glycosyltransferase</keyword>
<feature type="transmembrane region" description="Helical" evidence="8">
    <location>
        <begin position="448"/>
        <end position="466"/>
    </location>
</feature>
<dbReference type="InterPro" id="IPR001173">
    <property type="entry name" value="Glyco_trans_2-like"/>
</dbReference>
<dbReference type="Pfam" id="PF13231">
    <property type="entry name" value="PMT_2"/>
    <property type="match status" value="1"/>
</dbReference>
<dbReference type="Pfam" id="PF24878">
    <property type="entry name" value="YkcB_C"/>
    <property type="match status" value="1"/>
</dbReference>
<evidence type="ECO:0000259" key="9">
    <source>
        <dbReference type="Pfam" id="PF00535"/>
    </source>
</evidence>